<dbReference type="AlphaFoldDB" id="R4YPI0"/>
<dbReference type="Proteomes" id="UP000032749">
    <property type="component" value="Chromosome"/>
</dbReference>
<reference evidence="2 3" key="1">
    <citation type="journal article" date="2013" name="Nat. Commun.">
        <title>Genome sequence and functional genomic analysis of the oil-degrading bacterium Oleispira antarctica.</title>
        <authorList>
            <person name="Kube M."/>
            <person name="Chernikova T.N."/>
            <person name="Al-Ramahi Y."/>
            <person name="Beloqui A."/>
            <person name="Lopez-Cortez N."/>
            <person name="Guazzaroni M.E."/>
            <person name="Heipieper H.J."/>
            <person name="Klages S."/>
            <person name="Kotsyurbenko O.R."/>
            <person name="Langer I."/>
            <person name="Nechitaylo T.Y."/>
            <person name="Lunsdorf H."/>
            <person name="Fernandez M."/>
            <person name="Juarez S."/>
            <person name="Ciordia S."/>
            <person name="Singer A."/>
            <person name="Kagan O."/>
            <person name="Egorova O."/>
            <person name="Petit P.A."/>
            <person name="Stogios P."/>
            <person name="Kim Y."/>
            <person name="Tchigvintsev A."/>
            <person name="Flick R."/>
            <person name="Denaro R."/>
            <person name="Genovese M."/>
            <person name="Albar J.P."/>
            <person name="Reva O.N."/>
            <person name="Martinez-Gomariz M."/>
            <person name="Tran H."/>
            <person name="Ferrer M."/>
            <person name="Savchenko A."/>
            <person name="Yakunin A.F."/>
            <person name="Yakimov M.M."/>
            <person name="Golyshina O.V."/>
            <person name="Reinhardt R."/>
            <person name="Golyshin P.N."/>
        </authorList>
    </citation>
    <scope>NUCLEOTIDE SEQUENCE [LARGE SCALE GENOMIC DNA]</scope>
</reference>
<evidence type="ECO:0000313" key="2">
    <source>
        <dbReference type="EMBL" id="CCK77031.1"/>
    </source>
</evidence>
<feature type="signal peptide" evidence="1">
    <location>
        <begin position="1"/>
        <end position="21"/>
    </location>
</feature>
<dbReference type="KEGG" id="oai:OLEAN_C28550"/>
<proteinExistence type="predicted"/>
<evidence type="ECO:0000313" key="3">
    <source>
        <dbReference type="Proteomes" id="UP000032749"/>
    </source>
</evidence>
<keyword evidence="3" id="KW-1185">Reference proteome</keyword>
<feature type="chain" id="PRO_5004383826" evidence="1">
    <location>
        <begin position="22"/>
        <end position="133"/>
    </location>
</feature>
<protein>
    <submittedName>
        <fullName evidence="2">Uncharacterized protein</fullName>
    </submittedName>
</protein>
<dbReference type="EMBL" id="FO203512">
    <property type="protein sequence ID" value="CCK77031.1"/>
    <property type="molecule type" value="Genomic_DNA"/>
</dbReference>
<sequence length="133" mass="15588">MRKLTPLLIIFFLLISMQVSAFEGALNSHALTSPVLDAKEAYARGNTDLVGIKLDKGLLLPGIKTEQQESIRKQHRVRALNRKALKDLKQAQEMNKQDIRQLYKLKRYANRYNLTIMKLMKAEKLEQQRRYRY</sequence>
<keyword evidence="1" id="KW-0732">Signal</keyword>
<dbReference type="HOGENOM" id="CLU_1904608_0_0_6"/>
<dbReference type="STRING" id="698738.OLEAN_C28550"/>
<gene>
    <name evidence="2" type="ORF">OLEAN_C28550</name>
</gene>
<evidence type="ECO:0000256" key="1">
    <source>
        <dbReference type="SAM" id="SignalP"/>
    </source>
</evidence>
<accession>R4YPI0</accession>
<organism evidence="2 3">
    <name type="scientific">Oleispira antarctica RB-8</name>
    <dbReference type="NCBI Taxonomy" id="698738"/>
    <lineage>
        <taxon>Bacteria</taxon>
        <taxon>Pseudomonadati</taxon>
        <taxon>Pseudomonadota</taxon>
        <taxon>Gammaproteobacteria</taxon>
        <taxon>Oceanospirillales</taxon>
        <taxon>Oceanospirillaceae</taxon>
        <taxon>Oleispira</taxon>
    </lineage>
</organism>
<name>R4YPI0_OLEAN</name>